<proteinExistence type="predicted"/>
<keyword evidence="1" id="KW-0812">Transmembrane</keyword>
<accession>A0A3D2X6T9</accession>
<keyword evidence="1" id="KW-0472">Membrane</keyword>
<reference evidence="2 3" key="1">
    <citation type="journal article" date="2018" name="Nat. Biotechnol.">
        <title>A standardized bacterial taxonomy based on genome phylogeny substantially revises the tree of life.</title>
        <authorList>
            <person name="Parks D.H."/>
            <person name="Chuvochina M."/>
            <person name="Waite D.W."/>
            <person name="Rinke C."/>
            <person name="Skarshewski A."/>
            <person name="Chaumeil P.A."/>
            <person name="Hugenholtz P."/>
        </authorList>
    </citation>
    <scope>NUCLEOTIDE SEQUENCE [LARGE SCALE GENOMIC DNA]</scope>
    <source>
        <strain evidence="2">UBA11728</strain>
    </source>
</reference>
<feature type="transmembrane region" description="Helical" evidence="1">
    <location>
        <begin position="7"/>
        <end position="29"/>
    </location>
</feature>
<gene>
    <name evidence="2" type="ORF">DHW61_10600</name>
</gene>
<organism evidence="2 3">
    <name type="scientific">Lachnoclostridium phytofermentans</name>
    <dbReference type="NCBI Taxonomy" id="66219"/>
    <lineage>
        <taxon>Bacteria</taxon>
        <taxon>Bacillati</taxon>
        <taxon>Bacillota</taxon>
        <taxon>Clostridia</taxon>
        <taxon>Lachnospirales</taxon>
        <taxon>Lachnospiraceae</taxon>
    </lineage>
</organism>
<keyword evidence="1" id="KW-1133">Transmembrane helix</keyword>
<evidence type="ECO:0000256" key="1">
    <source>
        <dbReference type="SAM" id="Phobius"/>
    </source>
</evidence>
<feature type="transmembrane region" description="Helical" evidence="1">
    <location>
        <begin position="41"/>
        <end position="60"/>
    </location>
</feature>
<dbReference type="AlphaFoldDB" id="A0A3D2X6T9"/>
<dbReference type="EMBL" id="DPVV01000351">
    <property type="protein sequence ID" value="HCL02842.1"/>
    <property type="molecule type" value="Genomic_DNA"/>
</dbReference>
<protein>
    <submittedName>
        <fullName evidence="2">Uncharacterized protein</fullName>
    </submittedName>
</protein>
<evidence type="ECO:0000313" key="2">
    <source>
        <dbReference type="EMBL" id="HCL02842.1"/>
    </source>
</evidence>
<sequence>MMEKLKSFGSVLLILGILSIILSFLNLQFKAMNIFGEYKRYVEVGSIVLGVLILIITKVFDKGKNETEDHN</sequence>
<dbReference type="Proteomes" id="UP000262969">
    <property type="component" value="Unassembled WGS sequence"/>
</dbReference>
<evidence type="ECO:0000313" key="3">
    <source>
        <dbReference type="Proteomes" id="UP000262969"/>
    </source>
</evidence>
<comment type="caution">
    <text evidence="2">The sequence shown here is derived from an EMBL/GenBank/DDBJ whole genome shotgun (WGS) entry which is preliminary data.</text>
</comment>
<name>A0A3D2X6T9_9FIRM</name>